<reference evidence="1" key="1">
    <citation type="journal article" date="2014" name="Front. Microbiol.">
        <title>High frequency of phylogenetically diverse reductive dehalogenase-homologous genes in deep subseafloor sedimentary metagenomes.</title>
        <authorList>
            <person name="Kawai M."/>
            <person name="Futagami T."/>
            <person name="Toyoda A."/>
            <person name="Takaki Y."/>
            <person name="Nishi S."/>
            <person name="Hori S."/>
            <person name="Arai W."/>
            <person name="Tsubouchi T."/>
            <person name="Morono Y."/>
            <person name="Uchiyama I."/>
            <person name="Ito T."/>
            <person name="Fujiyama A."/>
            <person name="Inagaki F."/>
            <person name="Takami H."/>
        </authorList>
    </citation>
    <scope>NUCLEOTIDE SEQUENCE</scope>
    <source>
        <strain evidence="1">Expedition CK06-06</strain>
    </source>
</reference>
<sequence length="205" mass="20813">EQVSGCSNVTAPIPIIGASSIIDLMIAPPKTHTVSGTVSYHGAVQANLEVEVTTNIGTFPTGGPAITDASGDYSIVVQWYECPGSDTLTVEATEQVSGCSNVTAPIPIIGASSIIDLMIAPPKTHEVTGVVTYHGLLAGGVTVDVHTDAGTYNASMGAGGIYTANVEVFECPVDSTWAEAIHTASGCTNTTQANPVLPDPSGTTP</sequence>
<dbReference type="EMBL" id="BARV01005309">
    <property type="protein sequence ID" value="GAI13670.1"/>
    <property type="molecule type" value="Genomic_DNA"/>
</dbReference>
<accession>X1MG49</accession>
<comment type="caution">
    <text evidence="1">The sequence shown here is derived from an EMBL/GenBank/DDBJ whole genome shotgun (WGS) entry which is preliminary data.</text>
</comment>
<name>X1MG49_9ZZZZ</name>
<feature type="non-terminal residue" evidence="1">
    <location>
        <position position="1"/>
    </location>
</feature>
<proteinExistence type="predicted"/>
<evidence type="ECO:0000313" key="1">
    <source>
        <dbReference type="EMBL" id="GAI13670.1"/>
    </source>
</evidence>
<organism evidence="1">
    <name type="scientific">marine sediment metagenome</name>
    <dbReference type="NCBI Taxonomy" id="412755"/>
    <lineage>
        <taxon>unclassified sequences</taxon>
        <taxon>metagenomes</taxon>
        <taxon>ecological metagenomes</taxon>
    </lineage>
</organism>
<protein>
    <submittedName>
        <fullName evidence="1">Uncharacterized protein</fullName>
    </submittedName>
</protein>
<dbReference type="AlphaFoldDB" id="X1MG49"/>
<gene>
    <name evidence="1" type="ORF">S06H3_11121</name>
</gene>